<dbReference type="EMBL" id="CCXZ01000092">
    <property type="protein sequence ID" value="CEG15279.1"/>
    <property type="molecule type" value="Genomic_DNA"/>
</dbReference>
<dbReference type="KEGG" id="xcr:J163_00021"/>
<dbReference type="KEGG" id="xcm:J164_00021"/>
<dbReference type="KEGG" id="xcm:J164_00057"/>
<accession>A0A0D5NUH5</accession>
<dbReference type="InterPro" id="IPR048082">
    <property type="entry name" value="ParC-like"/>
</dbReference>
<dbReference type="KEGG" id="xcf:J172_00050"/>
<accession>A0A0U5FEB7</accession>
<dbReference type="KEGG" id="xcw:J162_00057"/>
<dbReference type="KEGG" id="xcu:J159_00058"/>
<dbReference type="KEGG" id="xcu:J159_00021"/>
<dbReference type="RefSeq" id="WP_005918227.1">
    <property type="nucleotide sequence ID" value="NZ_CAVLHM010000036.1"/>
</dbReference>
<comment type="caution">
    <text evidence="1">The sequence shown here is derived from an EMBL/GenBank/DDBJ whole genome shotgun (WGS) entry which is preliminary data.</text>
</comment>
<keyword evidence="2" id="KW-1185">Reference proteome</keyword>
<dbReference type="KEGG" id="xcn:J169_00018"/>
<name>A0A0U5FEB7_XANCI</name>
<reference evidence="1 2" key="1">
    <citation type="submission" date="2014-09" db="EMBL/GenBank/DDBJ databases">
        <authorList>
            <person name="Regsiter A."/>
        </authorList>
    </citation>
    <scope>NUCLEOTIDE SEQUENCE [LARGE SCALE GENOMIC DNA]</scope>
</reference>
<organism evidence="1 2">
    <name type="scientific">Xanthomonas citri pv. citri</name>
    <dbReference type="NCBI Taxonomy" id="611301"/>
    <lineage>
        <taxon>Bacteria</taxon>
        <taxon>Pseudomonadati</taxon>
        <taxon>Pseudomonadota</taxon>
        <taxon>Gammaproteobacteria</taxon>
        <taxon>Lysobacterales</taxon>
        <taxon>Lysobacteraceae</taxon>
        <taxon>Xanthomonas</taxon>
    </lineage>
</organism>
<evidence type="ECO:0000313" key="1">
    <source>
        <dbReference type="EMBL" id="CEG15279.1"/>
    </source>
</evidence>
<dbReference type="NCBIfam" id="NF041544">
    <property type="entry name" value="ParC"/>
    <property type="match status" value="1"/>
</dbReference>
<dbReference type="KEGG" id="xcr:J163_00057"/>
<dbReference type="Proteomes" id="UP000052230">
    <property type="component" value="Unassembled WGS sequence"/>
</dbReference>
<dbReference type="AlphaFoldDB" id="A0A0U5FEB7"/>
<dbReference type="KEGG" id="xcf:J172_00015"/>
<sequence>MMLTTTASVVAPKVLKELIAAGSVSAARVEPGDKGLLILVRAGMNERVLGAARGGLRYFQSLDGAASVLQGYGIMKFDVNTEHWVPKTMVRGYKQAPASVDADE</sequence>
<proteinExistence type="predicted"/>
<dbReference type="KEGG" id="xcw:J162_00021"/>
<dbReference type="KEGG" id="xcn:J169_00054"/>
<protein>
    <submittedName>
        <fullName evidence="1">Partition protein C</fullName>
    </submittedName>
</protein>
<gene>
    <name evidence="1" type="primary">parC</name>
    <name evidence="1" type="ORF">XAC3562_1810003</name>
</gene>
<dbReference type="OMA" id="NTEHWVP"/>
<dbReference type="GeneID" id="66909173"/>
<evidence type="ECO:0000313" key="2">
    <source>
        <dbReference type="Proteomes" id="UP000052230"/>
    </source>
</evidence>